<evidence type="ECO:0000256" key="1">
    <source>
        <dbReference type="ARBA" id="ARBA00022741"/>
    </source>
</evidence>
<proteinExistence type="predicted"/>
<dbReference type="PANTHER" id="PTHR43637:SF2">
    <property type="entry name" value="PROTEIN GVPD 1"/>
    <property type="match status" value="1"/>
</dbReference>
<reference evidence="4 5" key="1">
    <citation type="submission" date="2017-04" db="EMBL/GenBank/DDBJ databases">
        <title>Novel microbial lineages endemic to geothermal iron-oxide mats fill important gaps in the evolutionary history of Archaea.</title>
        <authorList>
            <person name="Jay Z.J."/>
            <person name="Beam J.P."/>
            <person name="Dlakic M."/>
            <person name="Rusch D.B."/>
            <person name="Kozubal M.A."/>
            <person name="Inskeep W.P."/>
        </authorList>
    </citation>
    <scope>NUCLEOTIDE SEQUENCE [LARGE SCALE GENOMIC DNA]</scope>
    <source>
        <strain evidence="4">OSP_D</strain>
    </source>
</reference>
<protein>
    <recommendedName>
        <fullName evidence="3">AAA+ ATPase domain-containing protein</fullName>
    </recommendedName>
</protein>
<dbReference type="PANTHER" id="PTHR43637">
    <property type="entry name" value="UPF0273 PROTEIN TM_0370"/>
    <property type="match status" value="1"/>
</dbReference>
<dbReference type="InterPro" id="IPR003593">
    <property type="entry name" value="AAA+_ATPase"/>
</dbReference>
<dbReference type="Pfam" id="PF07088">
    <property type="entry name" value="GvpD_P-loop"/>
    <property type="match status" value="1"/>
</dbReference>
<accession>A0A2R6AYV3</accession>
<dbReference type="EMBL" id="NEXE01000023">
    <property type="protein sequence ID" value="PSN91554.1"/>
    <property type="molecule type" value="Genomic_DNA"/>
</dbReference>
<keyword evidence="1" id="KW-0547">Nucleotide-binding</keyword>
<dbReference type="Gene3D" id="3.40.50.300">
    <property type="entry name" value="P-loop containing nucleotide triphosphate hydrolases"/>
    <property type="match status" value="2"/>
</dbReference>
<evidence type="ECO:0000313" key="4">
    <source>
        <dbReference type="EMBL" id="PSN91554.1"/>
    </source>
</evidence>
<dbReference type="SUPFAM" id="SSF52540">
    <property type="entry name" value="P-loop containing nucleoside triphosphate hydrolases"/>
    <property type="match status" value="1"/>
</dbReference>
<dbReference type="AlphaFoldDB" id="A0A2R6AYV3"/>
<feature type="domain" description="AAA+ ATPase" evidence="3">
    <location>
        <begin position="32"/>
        <end position="178"/>
    </location>
</feature>
<dbReference type="GO" id="GO:0005524">
    <property type="term" value="F:ATP binding"/>
    <property type="evidence" value="ECO:0007669"/>
    <property type="project" value="UniProtKB-KW"/>
</dbReference>
<gene>
    <name evidence="4" type="ORF">B9Q03_03975</name>
</gene>
<organism evidence="4 5">
    <name type="scientific">Candidatus Marsarchaeota G2 archaeon OSP_D</name>
    <dbReference type="NCBI Taxonomy" id="1978157"/>
    <lineage>
        <taxon>Archaea</taxon>
        <taxon>Candidatus Marsarchaeota</taxon>
        <taxon>Candidatus Marsarchaeota group 2</taxon>
    </lineage>
</organism>
<evidence type="ECO:0000313" key="5">
    <source>
        <dbReference type="Proteomes" id="UP000240322"/>
    </source>
</evidence>
<name>A0A2R6AYV3_9ARCH</name>
<dbReference type="InterPro" id="IPR009788">
    <property type="entry name" value="GvpD_P-loop"/>
</dbReference>
<dbReference type="InterPro" id="IPR027417">
    <property type="entry name" value="P-loop_NTPase"/>
</dbReference>
<sequence>MLALSAVSSHKSSVDHIPITRLDGLAHFLRVKGHTLLIKGEPGCGKTTLALRIMEEFGDGNGIYISSRVSETKLYTQISYADKLLSGGKFVDVRLNTLESIIRRMLELRGDNQDVLVVLDTWDGLAKELDDKTRIKTEKTLIALADGSNARFIFVSEEPTKTTMDYLVDGIVELLRTEESGRIIREIVVHKLRGTPIEQHRYLFSLVGGKFNHVPPYVEPDYAKSKTPKPKKDPDPDTYSCGSILDEVFGGIPKGTTLTIEYQENVPYSAIRLITIPLAINFLNMGRSCLYIPLLGANPKQVVDIFKPHVSTEALTQRLRVASAPRQGNKNDEPFFQIERKPVADSHLDVSRVVEELKSKSKDGKALVVDGISLLENMFSSDIERLVESLADRVIRTQRDGDLTVFMLPSRSRLLSQVLSMTQTHIKLWIKDRSVIMAGEKPITDTYTIWPHDNPILPEYIKIV</sequence>
<comment type="caution">
    <text evidence="4">The sequence shown here is derived from an EMBL/GenBank/DDBJ whole genome shotgun (WGS) entry which is preliminary data.</text>
</comment>
<evidence type="ECO:0000256" key="2">
    <source>
        <dbReference type="ARBA" id="ARBA00022840"/>
    </source>
</evidence>
<dbReference type="SMART" id="SM00382">
    <property type="entry name" value="AAA"/>
    <property type="match status" value="1"/>
</dbReference>
<evidence type="ECO:0000259" key="3">
    <source>
        <dbReference type="SMART" id="SM00382"/>
    </source>
</evidence>
<keyword evidence="2" id="KW-0067">ATP-binding</keyword>
<dbReference type="Proteomes" id="UP000240322">
    <property type="component" value="Unassembled WGS sequence"/>
</dbReference>